<accession>A0ABZ2LT63</accession>
<sequence length="414" mass="46725">MELSRTREYEAEIRAYLLGRVGKRHTAGDIAPHLAPSETPQRIASWWMFEGKRYPHLEGPLARHWPLVHREATRLLGTFHSAWRVTHTPEGEVDWITSVALSMTAPAPVYRVRSTQTGLSADERACLERWMTWIAWKWRAYVRSVGVPEGAHETLPWEVTKRTTENAASLRRLAQIARRSRWSLFQSVVAETIRCFIEREELDRLPLPPGHAALFQLACMTRMLRTVCPQPEHIRWVDRKLEGNTVYVPGCRFRHEHRLRRDAVLASEPFDGGLREAMARHDVGCPERIDGWLVFDQPRRGFGGVVLEAKSGKQDVKDSIAQLRVYRATIKRMDPRPLIVWGIAEQESRPELAEHAYAQLQKDVAARSPEGGGDDVWVFSGVDDVVRITTLLVGAGESAGAGDGAVTAPHLAGP</sequence>
<protein>
    <submittedName>
        <fullName evidence="1">Uncharacterized protein</fullName>
    </submittedName>
</protein>
<dbReference type="Proteomes" id="UP001370348">
    <property type="component" value="Chromosome"/>
</dbReference>
<reference evidence="1 2" key="1">
    <citation type="submission" date="2021-12" db="EMBL/GenBank/DDBJ databases">
        <title>Discovery of the Pendulisporaceae a myxobacterial family with distinct sporulation behavior and unique specialized metabolism.</title>
        <authorList>
            <person name="Garcia R."/>
            <person name="Popoff A."/>
            <person name="Bader C.D."/>
            <person name="Loehr J."/>
            <person name="Walesch S."/>
            <person name="Walt C."/>
            <person name="Boldt J."/>
            <person name="Bunk B."/>
            <person name="Haeckl F.J.F.P.J."/>
            <person name="Gunesch A.P."/>
            <person name="Birkelbach J."/>
            <person name="Nuebel U."/>
            <person name="Pietschmann T."/>
            <person name="Bach T."/>
            <person name="Mueller R."/>
        </authorList>
    </citation>
    <scope>NUCLEOTIDE SEQUENCE [LARGE SCALE GENOMIC DNA]</scope>
    <source>
        <strain evidence="1 2">MSr11954</strain>
    </source>
</reference>
<evidence type="ECO:0000313" key="1">
    <source>
        <dbReference type="EMBL" id="WXB14121.1"/>
    </source>
</evidence>
<keyword evidence="2" id="KW-1185">Reference proteome</keyword>
<name>A0ABZ2LT63_9BACT</name>
<evidence type="ECO:0000313" key="2">
    <source>
        <dbReference type="Proteomes" id="UP001370348"/>
    </source>
</evidence>
<organism evidence="1 2">
    <name type="scientific">Pendulispora albinea</name>
    <dbReference type="NCBI Taxonomy" id="2741071"/>
    <lineage>
        <taxon>Bacteria</taxon>
        <taxon>Pseudomonadati</taxon>
        <taxon>Myxococcota</taxon>
        <taxon>Myxococcia</taxon>
        <taxon>Myxococcales</taxon>
        <taxon>Sorangiineae</taxon>
        <taxon>Pendulisporaceae</taxon>
        <taxon>Pendulispora</taxon>
    </lineage>
</organism>
<dbReference type="EMBL" id="CP089984">
    <property type="protein sequence ID" value="WXB14121.1"/>
    <property type="molecule type" value="Genomic_DNA"/>
</dbReference>
<proteinExistence type="predicted"/>
<gene>
    <name evidence="1" type="ORF">LZC94_40610</name>
</gene>
<dbReference type="RefSeq" id="WP_394823739.1">
    <property type="nucleotide sequence ID" value="NZ_CP089984.1"/>
</dbReference>